<evidence type="ECO:0008006" key="3">
    <source>
        <dbReference type="Google" id="ProtNLM"/>
    </source>
</evidence>
<feature type="non-terminal residue" evidence="1">
    <location>
        <position position="69"/>
    </location>
</feature>
<dbReference type="AlphaFoldDB" id="A0A166C836"/>
<feature type="non-terminal residue" evidence="1">
    <location>
        <position position="1"/>
    </location>
</feature>
<reference evidence="1 2" key="1">
    <citation type="journal article" date="2016" name="Mol. Biol. Evol.">
        <title>Comparative Genomics of Early-Diverging Mushroom-Forming Fungi Provides Insights into the Origins of Lignocellulose Decay Capabilities.</title>
        <authorList>
            <person name="Nagy L.G."/>
            <person name="Riley R."/>
            <person name="Tritt A."/>
            <person name="Adam C."/>
            <person name="Daum C."/>
            <person name="Floudas D."/>
            <person name="Sun H."/>
            <person name="Yadav J.S."/>
            <person name="Pangilinan J."/>
            <person name="Larsson K.H."/>
            <person name="Matsuura K."/>
            <person name="Barry K."/>
            <person name="Labutti K."/>
            <person name="Kuo R."/>
            <person name="Ohm R.A."/>
            <person name="Bhattacharya S.S."/>
            <person name="Shirouzu T."/>
            <person name="Yoshinaga Y."/>
            <person name="Martin F.M."/>
            <person name="Grigoriev I.V."/>
            <person name="Hibbett D.S."/>
        </authorList>
    </citation>
    <scope>NUCLEOTIDE SEQUENCE [LARGE SCALE GENOMIC DNA]</scope>
    <source>
        <strain evidence="1 2">CBS 109695</strain>
    </source>
</reference>
<proteinExistence type="predicted"/>
<evidence type="ECO:0000313" key="2">
    <source>
        <dbReference type="Proteomes" id="UP000076532"/>
    </source>
</evidence>
<organism evidence="1 2">
    <name type="scientific">Athelia psychrophila</name>
    <dbReference type="NCBI Taxonomy" id="1759441"/>
    <lineage>
        <taxon>Eukaryota</taxon>
        <taxon>Fungi</taxon>
        <taxon>Dikarya</taxon>
        <taxon>Basidiomycota</taxon>
        <taxon>Agaricomycotina</taxon>
        <taxon>Agaricomycetes</taxon>
        <taxon>Agaricomycetidae</taxon>
        <taxon>Atheliales</taxon>
        <taxon>Atheliaceae</taxon>
        <taxon>Athelia</taxon>
    </lineage>
</organism>
<name>A0A166C836_9AGAM</name>
<dbReference type="Proteomes" id="UP000076532">
    <property type="component" value="Unassembled WGS sequence"/>
</dbReference>
<keyword evidence="2" id="KW-1185">Reference proteome</keyword>
<sequence>LDGRKTTIQFDDYISDPFPVLSGLEQGCTASPLWFLFSSSDLIEDDQFEKDELGTAFMDDTYLAARANT</sequence>
<evidence type="ECO:0000313" key="1">
    <source>
        <dbReference type="EMBL" id="KZP13386.1"/>
    </source>
</evidence>
<gene>
    <name evidence="1" type="ORF">FIBSPDRAFT_693647</name>
</gene>
<accession>A0A166C836</accession>
<protein>
    <recommendedName>
        <fullName evidence="3">Reverse transcriptase domain-containing protein</fullName>
    </recommendedName>
</protein>
<dbReference type="EMBL" id="KV417633">
    <property type="protein sequence ID" value="KZP13386.1"/>
    <property type="molecule type" value="Genomic_DNA"/>
</dbReference>
<dbReference type="OrthoDB" id="3044497at2759"/>